<accession>W0V7F1</accession>
<organism evidence="1 2">
    <name type="scientific">Janthinobacterium agaricidamnosum NBRC 102515 = DSM 9628</name>
    <dbReference type="NCBI Taxonomy" id="1349767"/>
    <lineage>
        <taxon>Bacteria</taxon>
        <taxon>Pseudomonadati</taxon>
        <taxon>Pseudomonadota</taxon>
        <taxon>Betaproteobacteria</taxon>
        <taxon>Burkholderiales</taxon>
        <taxon>Oxalobacteraceae</taxon>
        <taxon>Janthinobacterium</taxon>
    </lineage>
</organism>
<keyword evidence="2" id="KW-1185">Reference proteome</keyword>
<dbReference type="HOGENOM" id="CLU_1793888_0_0_4"/>
<evidence type="ECO:0000313" key="1">
    <source>
        <dbReference type="EMBL" id="CDG83197.1"/>
    </source>
</evidence>
<sequence length="144" mass="15989">MNDTPPISIDLQCVHHTGCIYDGKDILVNILIKNDSTKSVGFPLEFLRKSGPIIKFIDTDTGKNTYGRRGLANPLLKTKFTQIPPGATISMETALHKEQLESFKIKKVDITAEVIIKTRLQIEGATELSEYQGSSTIRIVEKSD</sequence>
<dbReference type="AlphaFoldDB" id="W0V7F1"/>
<dbReference type="EMBL" id="HG322949">
    <property type="protein sequence ID" value="CDG83197.1"/>
    <property type="molecule type" value="Genomic_DNA"/>
</dbReference>
<evidence type="ECO:0000313" key="2">
    <source>
        <dbReference type="Proteomes" id="UP000027604"/>
    </source>
</evidence>
<dbReference type="STRING" id="1349767.GJA_2566"/>
<dbReference type="RefSeq" id="WP_144241504.1">
    <property type="nucleotide sequence ID" value="NZ_BCTH01000137.1"/>
</dbReference>
<dbReference type="OrthoDB" id="8704390at2"/>
<dbReference type="Proteomes" id="UP000027604">
    <property type="component" value="Chromosome I"/>
</dbReference>
<reference evidence="1 2" key="1">
    <citation type="journal article" date="2015" name="Genome Announc.">
        <title>Genome Sequence of Mushroom Soft-Rot Pathogen Janthinobacterium agaricidamnosum.</title>
        <authorList>
            <person name="Graupner K."/>
            <person name="Lackner G."/>
            <person name="Hertweck C."/>
        </authorList>
    </citation>
    <scope>NUCLEOTIDE SEQUENCE [LARGE SCALE GENOMIC DNA]</scope>
    <source>
        <strain evidence="2">NBRC 102515 / DSM 9628</strain>
    </source>
</reference>
<gene>
    <name evidence="1" type="ORF">GJA_2566</name>
</gene>
<proteinExistence type="predicted"/>
<dbReference type="PATRIC" id="fig|1349767.4.peg.4298"/>
<protein>
    <submittedName>
        <fullName evidence="1">Uncharacterized protein</fullName>
    </submittedName>
</protein>
<dbReference type="KEGG" id="jag:GJA_2566"/>
<name>W0V7F1_9BURK</name>